<dbReference type="OrthoDB" id="9788889at2"/>
<dbReference type="SUPFAM" id="SSF50475">
    <property type="entry name" value="FMN-binding split barrel"/>
    <property type="match status" value="1"/>
</dbReference>
<reference evidence="2 3" key="1">
    <citation type="submission" date="2016-10" db="EMBL/GenBank/DDBJ databases">
        <authorList>
            <person name="de Groot N.N."/>
        </authorList>
    </citation>
    <scope>NUCLEOTIDE SEQUENCE [LARGE SCALE GENOMIC DNA]</scope>
    <source>
        <strain evidence="2 3">CGMCC 4.7037</strain>
    </source>
</reference>
<dbReference type="AlphaFoldDB" id="A0A1H6ETY5"/>
<dbReference type="Proteomes" id="UP000236732">
    <property type="component" value="Unassembled WGS sequence"/>
</dbReference>
<dbReference type="InterPro" id="IPR011576">
    <property type="entry name" value="Pyridox_Oxase_N"/>
</dbReference>
<organism evidence="2 3">
    <name type="scientific">Nonomuraea solani</name>
    <dbReference type="NCBI Taxonomy" id="1144553"/>
    <lineage>
        <taxon>Bacteria</taxon>
        <taxon>Bacillati</taxon>
        <taxon>Actinomycetota</taxon>
        <taxon>Actinomycetes</taxon>
        <taxon>Streptosporangiales</taxon>
        <taxon>Streptosporangiaceae</taxon>
        <taxon>Nonomuraea</taxon>
    </lineage>
</organism>
<feature type="domain" description="Pyridoxamine 5'-phosphate oxidase N-terminal" evidence="1">
    <location>
        <begin position="8"/>
        <end position="110"/>
    </location>
</feature>
<proteinExistence type="predicted"/>
<evidence type="ECO:0000313" key="2">
    <source>
        <dbReference type="EMBL" id="SEH01317.1"/>
    </source>
</evidence>
<dbReference type="EMBL" id="FNVT01000020">
    <property type="protein sequence ID" value="SEH01317.1"/>
    <property type="molecule type" value="Genomic_DNA"/>
</dbReference>
<dbReference type="RefSeq" id="WP_103962425.1">
    <property type="nucleotide sequence ID" value="NZ_FNVT01000020.1"/>
</dbReference>
<dbReference type="Pfam" id="PF01243">
    <property type="entry name" value="PNPOx_N"/>
    <property type="match status" value="1"/>
</dbReference>
<evidence type="ECO:0000313" key="3">
    <source>
        <dbReference type="Proteomes" id="UP000236732"/>
    </source>
</evidence>
<dbReference type="InterPro" id="IPR012349">
    <property type="entry name" value="Split_barrel_FMN-bd"/>
</dbReference>
<protein>
    <submittedName>
        <fullName evidence="2">Pyridoxamine 5'-phosphate oxidase</fullName>
    </submittedName>
</protein>
<keyword evidence="3" id="KW-1185">Reference proteome</keyword>
<gene>
    <name evidence="2" type="ORF">SAMN05444920_12021</name>
</gene>
<name>A0A1H6ETY5_9ACTN</name>
<evidence type="ECO:0000259" key="1">
    <source>
        <dbReference type="Pfam" id="PF01243"/>
    </source>
</evidence>
<dbReference type="Gene3D" id="2.30.110.10">
    <property type="entry name" value="Electron Transport, Fmn-binding Protein, Chain A"/>
    <property type="match status" value="1"/>
</dbReference>
<accession>A0A1H6ETY5</accession>
<sequence length="168" mass="18359">MTDIDLDAHARGLMDANLYVILGTADAEGIPWTSPVYFATADYAEIFWVSSPDTQHSRNLAARPRLSMVIFDSTVPAYHGRAVYLSGSAAELTGRDLDRGIEIYPGDPGRGGATLSIEDVTAPAEWRLYRATISEAFVLCPREPRQPCSLHGLAGDHRAPVIPWRHPA</sequence>